<dbReference type="EMBL" id="RQYC01000003">
    <property type="protein sequence ID" value="RRD90919.1"/>
    <property type="molecule type" value="Genomic_DNA"/>
</dbReference>
<evidence type="ECO:0000313" key="12">
    <source>
        <dbReference type="EMBL" id="RRD90919.1"/>
    </source>
</evidence>
<evidence type="ECO:0000256" key="6">
    <source>
        <dbReference type="ARBA" id="ARBA00022840"/>
    </source>
</evidence>
<evidence type="ECO:0000313" key="13">
    <source>
        <dbReference type="Proteomes" id="UP000269923"/>
    </source>
</evidence>
<dbReference type="OrthoDB" id="9806954at2"/>
<keyword evidence="10" id="KW-0175">Coiled coil</keyword>
<evidence type="ECO:0000259" key="11">
    <source>
        <dbReference type="Pfam" id="PF02463"/>
    </source>
</evidence>
<organism evidence="12 13">
    <name type="scientific">Conchiformibius steedae</name>
    <dbReference type="NCBI Taxonomy" id="153493"/>
    <lineage>
        <taxon>Bacteria</taxon>
        <taxon>Pseudomonadati</taxon>
        <taxon>Pseudomonadota</taxon>
        <taxon>Betaproteobacteria</taxon>
        <taxon>Neisseriales</taxon>
        <taxon>Neisseriaceae</taxon>
        <taxon>Conchiformibius</taxon>
    </lineage>
</organism>
<dbReference type="InterPro" id="IPR027417">
    <property type="entry name" value="P-loop_NTPase"/>
</dbReference>
<reference evidence="12 13" key="1">
    <citation type="submission" date="2018-11" db="EMBL/GenBank/DDBJ databases">
        <title>Genomes From Bacteria Associated with the Canine Oral Cavity: a Test Case for Automated Genome-Based Taxonomic Assignment.</title>
        <authorList>
            <person name="Coil D.A."/>
            <person name="Jospin G."/>
            <person name="Darling A.E."/>
            <person name="Wallis C."/>
            <person name="Davis I.J."/>
            <person name="Harris S."/>
            <person name="Eisen J.A."/>
            <person name="Holcombe L.J."/>
            <person name="O'Flynn C."/>
        </authorList>
    </citation>
    <scope>NUCLEOTIDE SEQUENCE [LARGE SCALE GENOMIC DNA]</scope>
    <source>
        <strain evidence="12 13">COT-280</strain>
    </source>
</reference>
<evidence type="ECO:0000256" key="7">
    <source>
        <dbReference type="ARBA" id="ARBA00023204"/>
    </source>
</evidence>
<dbReference type="STRING" id="1121352.GCA_000620925_00901"/>
<feature type="domain" description="RecF/RecN/SMC N-terminal" evidence="11">
    <location>
        <begin position="4"/>
        <end position="507"/>
    </location>
</feature>
<dbReference type="PANTHER" id="PTHR11059:SF0">
    <property type="entry name" value="DNA REPAIR PROTEIN RECN"/>
    <property type="match status" value="1"/>
</dbReference>
<protein>
    <recommendedName>
        <fullName evidence="3 9">DNA repair protein RecN</fullName>
    </recommendedName>
    <alternativeName>
        <fullName evidence="8 9">Recombination protein N</fullName>
    </alternativeName>
</protein>
<feature type="coiled-coil region" evidence="10">
    <location>
        <begin position="298"/>
        <end position="353"/>
    </location>
</feature>
<dbReference type="CDD" id="cd03241">
    <property type="entry name" value="ABC_RecN"/>
    <property type="match status" value="2"/>
</dbReference>
<dbReference type="Pfam" id="PF02463">
    <property type="entry name" value="SMC_N"/>
    <property type="match status" value="1"/>
</dbReference>
<evidence type="ECO:0000256" key="10">
    <source>
        <dbReference type="SAM" id="Coils"/>
    </source>
</evidence>
<keyword evidence="4" id="KW-0547">Nucleotide-binding</keyword>
<dbReference type="GO" id="GO:0005524">
    <property type="term" value="F:ATP binding"/>
    <property type="evidence" value="ECO:0007669"/>
    <property type="project" value="UniProtKB-KW"/>
</dbReference>
<dbReference type="FunFam" id="3.40.50.300:FF:000319">
    <property type="entry name" value="DNA repair protein RecN"/>
    <property type="match status" value="1"/>
</dbReference>
<dbReference type="RefSeq" id="WP_124794163.1">
    <property type="nucleotide sequence ID" value="NZ_RQYC01000003.1"/>
</dbReference>
<sequence length="558" mass="60424">MLLSLSLHNFVLVEQLHLNFESGFTVLTGETGAGKSVTLDALTLLLGGKADFGQIRHGASEARLSALFDISEQASLQAQLREQGLLDEHANELALHRVIDAKGKSRSFINGHAATLAQLKHIGSGLIDIHGQHANHSLNHEAAQRQLLDEFAGHGELLADTRRLYQVWQQAQQAWQQAQNRAEQLALERERLEWQAGELDKLALQAGEWESVNLSHDRLAHAAGLLEASEHAQDIIGGEQGVQHLIARCSKILTPLAHIEPRFAECLDILAAVEAEAGEILSALGDVSAQVELNPAELAAQEERIAQIIALARKYRSEPEHLHEKHQKILNELAQLEAAADTETLARQSAEAESAYRTRAEQLSHSRAEAAQRLSGLTAATLQELALAGARFQIELAPAAPAAHGLEHVRFLVSVNKGTPLRPLAKAASGGELARIGLALQSAVGQCARIPTLIFDEVDTGIGGGTAETVGRLLRHLGTRHQVLAVTHLPQVAAYGAQHWRVSKYSNKGQTFSRIDVLDAHTRTDEIARMLGGETITDTTRRHAAEMLAVCLPESNAS</sequence>
<keyword evidence="7 9" id="KW-0234">DNA repair</keyword>
<evidence type="ECO:0000256" key="5">
    <source>
        <dbReference type="ARBA" id="ARBA00022763"/>
    </source>
</evidence>
<dbReference type="InterPro" id="IPR004604">
    <property type="entry name" value="DNA_recomb/repair_RecN"/>
</dbReference>
<comment type="function">
    <text evidence="1 9">May be involved in recombinational repair of damaged DNA.</text>
</comment>
<dbReference type="Gene3D" id="3.40.50.300">
    <property type="entry name" value="P-loop containing nucleotide triphosphate hydrolases"/>
    <property type="match status" value="2"/>
</dbReference>
<keyword evidence="6" id="KW-0067">ATP-binding</keyword>
<evidence type="ECO:0000256" key="9">
    <source>
        <dbReference type="PIRNR" id="PIRNR003128"/>
    </source>
</evidence>
<keyword evidence="13" id="KW-1185">Reference proteome</keyword>
<dbReference type="NCBIfam" id="TIGR00634">
    <property type="entry name" value="recN"/>
    <property type="match status" value="1"/>
</dbReference>
<dbReference type="FunFam" id="3.40.50.300:FF:000356">
    <property type="entry name" value="DNA repair protein RecN"/>
    <property type="match status" value="1"/>
</dbReference>
<dbReference type="GO" id="GO:0006281">
    <property type="term" value="P:DNA repair"/>
    <property type="evidence" value="ECO:0007669"/>
    <property type="project" value="UniProtKB-KW"/>
</dbReference>
<proteinExistence type="inferred from homology"/>
<dbReference type="GO" id="GO:0043590">
    <property type="term" value="C:bacterial nucleoid"/>
    <property type="evidence" value="ECO:0007669"/>
    <property type="project" value="TreeGrafter"/>
</dbReference>
<keyword evidence="5 9" id="KW-0227">DNA damage</keyword>
<evidence type="ECO:0000256" key="2">
    <source>
        <dbReference type="ARBA" id="ARBA00009441"/>
    </source>
</evidence>
<dbReference type="GO" id="GO:0006310">
    <property type="term" value="P:DNA recombination"/>
    <property type="evidence" value="ECO:0007669"/>
    <property type="project" value="InterPro"/>
</dbReference>
<gene>
    <name evidence="12" type="primary">recN</name>
    <name evidence="12" type="ORF">EII21_02910</name>
</gene>
<accession>A0A3P2A6B3</accession>
<evidence type="ECO:0000256" key="1">
    <source>
        <dbReference type="ARBA" id="ARBA00003618"/>
    </source>
</evidence>
<name>A0A3P2A6B3_9NEIS</name>
<dbReference type="PANTHER" id="PTHR11059">
    <property type="entry name" value="DNA REPAIR PROTEIN RECN"/>
    <property type="match status" value="1"/>
</dbReference>
<comment type="similarity">
    <text evidence="2 9">Belongs to the RecN family.</text>
</comment>
<dbReference type="PIRSF" id="PIRSF003128">
    <property type="entry name" value="RecN"/>
    <property type="match status" value="1"/>
</dbReference>
<evidence type="ECO:0000256" key="3">
    <source>
        <dbReference type="ARBA" id="ARBA00021315"/>
    </source>
</evidence>
<dbReference type="NCBIfam" id="NF008121">
    <property type="entry name" value="PRK10869.1"/>
    <property type="match status" value="1"/>
</dbReference>
<dbReference type="AlphaFoldDB" id="A0A3P2A6B3"/>
<evidence type="ECO:0000256" key="4">
    <source>
        <dbReference type="ARBA" id="ARBA00022741"/>
    </source>
</evidence>
<dbReference type="Proteomes" id="UP000269923">
    <property type="component" value="Unassembled WGS sequence"/>
</dbReference>
<dbReference type="SUPFAM" id="SSF52540">
    <property type="entry name" value="P-loop containing nucleoside triphosphate hydrolases"/>
    <property type="match status" value="1"/>
</dbReference>
<dbReference type="InterPro" id="IPR003395">
    <property type="entry name" value="RecF/RecN/SMC_N"/>
</dbReference>
<comment type="caution">
    <text evidence="12">The sequence shown here is derived from an EMBL/GenBank/DDBJ whole genome shotgun (WGS) entry which is preliminary data.</text>
</comment>
<dbReference type="GO" id="GO:0009432">
    <property type="term" value="P:SOS response"/>
    <property type="evidence" value="ECO:0007669"/>
    <property type="project" value="UniProtKB-ARBA"/>
</dbReference>
<evidence type="ECO:0000256" key="8">
    <source>
        <dbReference type="ARBA" id="ARBA00033408"/>
    </source>
</evidence>